<evidence type="ECO:0000256" key="1">
    <source>
        <dbReference type="ARBA" id="ARBA00001163"/>
    </source>
</evidence>
<dbReference type="InterPro" id="IPR018020">
    <property type="entry name" value="OHCU_decarboxylase"/>
</dbReference>
<evidence type="ECO:0000259" key="7">
    <source>
        <dbReference type="Pfam" id="PF09349"/>
    </source>
</evidence>
<evidence type="ECO:0000256" key="3">
    <source>
        <dbReference type="ARBA" id="ARBA00012257"/>
    </source>
</evidence>
<comment type="catalytic activity">
    <reaction evidence="1">
        <text>5-hydroxy-2-oxo-4-ureido-2,5-dihydro-1H-imidazole-5-carboxylate + H(+) = (S)-allantoin + CO2</text>
        <dbReference type="Rhea" id="RHEA:26301"/>
        <dbReference type="ChEBI" id="CHEBI:15378"/>
        <dbReference type="ChEBI" id="CHEBI:15678"/>
        <dbReference type="ChEBI" id="CHEBI:16526"/>
        <dbReference type="ChEBI" id="CHEBI:58639"/>
        <dbReference type="EC" id="4.1.1.97"/>
    </reaction>
</comment>
<evidence type="ECO:0000313" key="9">
    <source>
        <dbReference type="Proteomes" id="UP001501821"/>
    </source>
</evidence>
<feature type="domain" description="Oxo-4-hydroxy-4-carboxy-5-ureidoimidazoline decarboxylase" evidence="7">
    <location>
        <begin position="7"/>
        <end position="159"/>
    </location>
</feature>
<dbReference type="PANTHER" id="PTHR43466:SF1">
    <property type="entry name" value="2-OXO-4-HYDROXY-4-CARBOXY-5-UREIDOIMIDAZOLINE DECARBOXYLASE-RELATED"/>
    <property type="match status" value="1"/>
</dbReference>
<dbReference type="NCBIfam" id="TIGR03180">
    <property type="entry name" value="UraD_2"/>
    <property type="match status" value="1"/>
</dbReference>
<organism evidence="8 9">
    <name type="scientific">Nocardioides panacisoli</name>
    <dbReference type="NCBI Taxonomy" id="627624"/>
    <lineage>
        <taxon>Bacteria</taxon>
        <taxon>Bacillati</taxon>
        <taxon>Actinomycetota</taxon>
        <taxon>Actinomycetes</taxon>
        <taxon>Propionibacteriales</taxon>
        <taxon>Nocardioidaceae</taxon>
        <taxon>Nocardioides</taxon>
    </lineage>
</organism>
<proteinExistence type="predicted"/>
<comment type="pathway">
    <text evidence="2">Purine metabolism; urate degradation; (S)-allantoin from urate: step 3/3.</text>
</comment>
<name>A0ABP7J2S7_9ACTN</name>
<dbReference type="EC" id="4.1.1.97" evidence="3"/>
<sequence>MGLDHFNAGPAAELRPVLLACCDVPRWADAVLAGRPYADRGAALRVADQAARDLTTDEVDRALAAHPRIGERARGTHTEAAWSQHEQSGVATTTAVQEELAEGNRAYEERFGRVFLICATGLGAEEVLADLRERLDHDSETEAAVVADELRKIALLRLERVLTEETKR</sequence>
<dbReference type="Proteomes" id="UP001501821">
    <property type="component" value="Unassembled WGS sequence"/>
</dbReference>
<evidence type="ECO:0000256" key="5">
    <source>
        <dbReference type="ARBA" id="ARBA00022793"/>
    </source>
</evidence>
<dbReference type="InterPro" id="IPR036778">
    <property type="entry name" value="OHCU_decarboxylase_sf"/>
</dbReference>
<dbReference type="Gene3D" id="1.10.3330.10">
    <property type="entry name" value="Oxo-4-hydroxy-4-carboxy-5-ureidoimidazoline decarboxylase"/>
    <property type="match status" value="1"/>
</dbReference>
<dbReference type="Pfam" id="PF09349">
    <property type="entry name" value="OHCU_decarbox"/>
    <property type="match status" value="1"/>
</dbReference>
<comment type="caution">
    <text evidence="8">The sequence shown here is derived from an EMBL/GenBank/DDBJ whole genome shotgun (WGS) entry which is preliminary data.</text>
</comment>
<dbReference type="PANTHER" id="PTHR43466">
    <property type="entry name" value="2-OXO-4-HYDROXY-4-CARBOXY-5-UREIDOIMIDAZOLINE DECARBOXYLASE-RELATED"/>
    <property type="match status" value="1"/>
</dbReference>
<dbReference type="InterPro" id="IPR017595">
    <property type="entry name" value="OHCU_decarboxylase-2"/>
</dbReference>
<keyword evidence="4" id="KW-0659">Purine metabolism</keyword>
<gene>
    <name evidence="8" type="primary">uraD</name>
    <name evidence="8" type="ORF">GCM10022242_37510</name>
</gene>
<evidence type="ECO:0000313" key="8">
    <source>
        <dbReference type="EMBL" id="GAA3832928.1"/>
    </source>
</evidence>
<accession>A0ABP7J2S7</accession>
<evidence type="ECO:0000256" key="2">
    <source>
        <dbReference type="ARBA" id="ARBA00004754"/>
    </source>
</evidence>
<keyword evidence="9" id="KW-1185">Reference proteome</keyword>
<reference evidence="9" key="1">
    <citation type="journal article" date="2019" name="Int. J. Syst. Evol. Microbiol.">
        <title>The Global Catalogue of Microorganisms (GCM) 10K type strain sequencing project: providing services to taxonomists for standard genome sequencing and annotation.</title>
        <authorList>
            <consortium name="The Broad Institute Genomics Platform"/>
            <consortium name="The Broad Institute Genome Sequencing Center for Infectious Disease"/>
            <person name="Wu L."/>
            <person name="Ma J."/>
        </authorList>
    </citation>
    <scope>NUCLEOTIDE SEQUENCE [LARGE SCALE GENOMIC DNA]</scope>
    <source>
        <strain evidence="9">JCM 16953</strain>
    </source>
</reference>
<dbReference type="EMBL" id="BAABAH010000018">
    <property type="protein sequence ID" value="GAA3832928.1"/>
    <property type="molecule type" value="Genomic_DNA"/>
</dbReference>
<dbReference type="RefSeq" id="WP_344778369.1">
    <property type="nucleotide sequence ID" value="NZ_BAABAH010000018.1"/>
</dbReference>
<dbReference type="SUPFAM" id="SSF158694">
    <property type="entry name" value="UraD-Like"/>
    <property type="match status" value="1"/>
</dbReference>
<protein>
    <recommendedName>
        <fullName evidence="3">2-oxo-4-hydroxy-4-carboxy-5-ureidoimidazoline decarboxylase</fullName>
        <ecNumber evidence="3">4.1.1.97</ecNumber>
    </recommendedName>
</protein>
<dbReference type="NCBIfam" id="NF010372">
    <property type="entry name" value="PRK13798.1"/>
    <property type="match status" value="1"/>
</dbReference>
<evidence type="ECO:0000256" key="4">
    <source>
        <dbReference type="ARBA" id="ARBA00022631"/>
    </source>
</evidence>
<evidence type="ECO:0000256" key="6">
    <source>
        <dbReference type="ARBA" id="ARBA00023239"/>
    </source>
</evidence>
<keyword evidence="5" id="KW-0210">Decarboxylase</keyword>
<keyword evidence="6" id="KW-0456">Lyase</keyword>